<reference evidence="1" key="1">
    <citation type="submission" date="2020-03" db="EMBL/GenBank/DDBJ databases">
        <title>Site-based positive gene gene selection in Geosmithia morbida across the United States reveals a broad range of putative effectors and factors for local host and environmental adapation.</title>
        <authorList>
            <person name="Onufrak A."/>
            <person name="Murdoch R.W."/>
            <person name="Gazis R."/>
            <person name="Huff M."/>
            <person name="Staton M."/>
            <person name="Klingeman W."/>
            <person name="Hadziabdic D."/>
        </authorList>
    </citation>
    <scope>NUCLEOTIDE SEQUENCE</scope>
    <source>
        <strain evidence="1">1262</strain>
    </source>
</reference>
<gene>
    <name evidence="1" type="ORF">GMORB2_4948</name>
</gene>
<name>A0A9P5D0A6_9HYPO</name>
<feature type="non-terminal residue" evidence="1">
    <location>
        <position position="95"/>
    </location>
</feature>
<dbReference type="RefSeq" id="XP_035317903.1">
    <property type="nucleotide sequence ID" value="XM_035466922.1"/>
</dbReference>
<dbReference type="AlphaFoldDB" id="A0A9P5D0A6"/>
<feature type="non-terminal residue" evidence="1">
    <location>
        <position position="1"/>
    </location>
</feature>
<accession>A0A9P5D0A6</accession>
<sequence>LSFPTITLPRVSPLASIAISDSTNPKWNGAKYKFNVTRTGELAIHLFKLNPYNNVSLGIARIKLEFQDQASITAYVEGTAKRTGKIMLGLKYMPA</sequence>
<keyword evidence="2" id="KW-1185">Reference proteome</keyword>
<evidence type="ECO:0000313" key="2">
    <source>
        <dbReference type="Proteomes" id="UP000749293"/>
    </source>
</evidence>
<proteinExistence type="predicted"/>
<dbReference type="EMBL" id="JAANYQ010000030">
    <property type="protein sequence ID" value="KAF4119251.1"/>
    <property type="molecule type" value="Genomic_DNA"/>
</dbReference>
<evidence type="ECO:0008006" key="3">
    <source>
        <dbReference type="Google" id="ProtNLM"/>
    </source>
</evidence>
<protein>
    <recommendedName>
        <fullName evidence="3">C2 domain-containing protein</fullName>
    </recommendedName>
</protein>
<comment type="caution">
    <text evidence="1">The sequence shown here is derived from an EMBL/GenBank/DDBJ whole genome shotgun (WGS) entry which is preliminary data.</text>
</comment>
<dbReference type="GeneID" id="55971176"/>
<organism evidence="1 2">
    <name type="scientific">Geosmithia morbida</name>
    <dbReference type="NCBI Taxonomy" id="1094350"/>
    <lineage>
        <taxon>Eukaryota</taxon>
        <taxon>Fungi</taxon>
        <taxon>Dikarya</taxon>
        <taxon>Ascomycota</taxon>
        <taxon>Pezizomycotina</taxon>
        <taxon>Sordariomycetes</taxon>
        <taxon>Hypocreomycetidae</taxon>
        <taxon>Hypocreales</taxon>
        <taxon>Bionectriaceae</taxon>
        <taxon>Geosmithia</taxon>
    </lineage>
</organism>
<evidence type="ECO:0000313" key="1">
    <source>
        <dbReference type="EMBL" id="KAF4119251.1"/>
    </source>
</evidence>
<dbReference type="Proteomes" id="UP000749293">
    <property type="component" value="Unassembled WGS sequence"/>
</dbReference>